<comment type="caution">
    <text evidence="2">The sequence shown here is derived from an EMBL/GenBank/DDBJ whole genome shotgun (WGS) entry which is preliminary data.</text>
</comment>
<organism evidence="2 3">
    <name type="scientific">Paenibacillus athensensis</name>
    <dbReference type="NCBI Taxonomy" id="1967502"/>
    <lineage>
        <taxon>Bacteria</taxon>
        <taxon>Bacillati</taxon>
        <taxon>Bacillota</taxon>
        <taxon>Bacilli</taxon>
        <taxon>Bacillales</taxon>
        <taxon>Paenibacillaceae</taxon>
        <taxon>Paenibacillus</taxon>
    </lineage>
</organism>
<keyword evidence="3" id="KW-1185">Reference proteome</keyword>
<gene>
    <name evidence="2" type="ORF">B5M42_18115</name>
</gene>
<proteinExistence type="predicted"/>
<dbReference type="Pfam" id="PF12730">
    <property type="entry name" value="ABC2_membrane_4"/>
    <property type="match status" value="1"/>
</dbReference>
<keyword evidence="1" id="KW-0472">Membrane</keyword>
<reference evidence="2 3" key="1">
    <citation type="submission" date="2017-03" db="EMBL/GenBank/DDBJ databases">
        <title>Isolation of Levoglucosan Utilizing Bacteria.</title>
        <authorList>
            <person name="Arya A.S."/>
        </authorList>
    </citation>
    <scope>NUCLEOTIDE SEQUENCE [LARGE SCALE GENOMIC DNA]</scope>
    <source>
        <strain evidence="2 3">MEC069</strain>
    </source>
</reference>
<dbReference type="AlphaFoldDB" id="A0A4Y8PVR7"/>
<dbReference type="OrthoDB" id="2614998at2"/>
<dbReference type="Proteomes" id="UP000298246">
    <property type="component" value="Unassembled WGS sequence"/>
</dbReference>
<name>A0A4Y8PVR7_9BACL</name>
<feature type="transmembrane region" description="Helical" evidence="1">
    <location>
        <begin position="21"/>
        <end position="42"/>
    </location>
</feature>
<keyword evidence="1" id="KW-0812">Transmembrane</keyword>
<feature type="transmembrane region" description="Helical" evidence="1">
    <location>
        <begin position="102"/>
        <end position="125"/>
    </location>
</feature>
<feature type="transmembrane region" description="Helical" evidence="1">
    <location>
        <begin position="175"/>
        <end position="195"/>
    </location>
</feature>
<evidence type="ECO:0000256" key="1">
    <source>
        <dbReference type="SAM" id="Phobius"/>
    </source>
</evidence>
<dbReference type="EMBL" id="MYFO01000028">
    <property type="protein sequence ID" value="TFE85124.1"/>
    <property type="molecule type" value="Genomic_DNA"/>
</dbReference>
<keyword evidence="1" id="KW-1133">Transmembrane helix</keyword>
<feature type="transmembrane region" description="Helical" evidence="1">
    <location>
        <begin position="201"/>
        <end position="219"/>
    </location>
</feature>
<sequence length="226" mass="25170">MHMNAFSRLIKTELRNRRTSIVVTLAAMLLIHAAILLLLASVDFPDEAMSFILSLDVAVFVLFLLPPLLHSFTTWKEEWKQQAIYQLLTLPVPRSYLLLSKYVSLLLETLLLSGVMVAGLSLQNLVNGGLLFRAEPLYAWNVSKFVFMGELVLFATSLIFLSFVSLLLGTTVRRFSHTLSFAVFVVGLLVVIVSLSNLPPLLTLIGLCLLFYGASLYVLDKKVGVH</sequence>
<accession>A0A4Y8PVR7</accession>
<evidence type="ECO:0000313" key="3">
    <source>
        <dbReference type="Proteomes" id="UP000298246"/>
    </source>
</evidence>
<feature type="transmembrane region" description="Helical" evidence="1">
    <location>
        <begin position="48"/>
        <end position="69"/>
    </location>
</feature>
<evidence type="ECO:0000313" key="2">
    <source>
        <dbReference type="EMBL" id="TFE85124.1"/>
    </source>
</evidence>
<protein>
    <submittedName>
        <fullName evidence="2">Uncharacterized protein</fullName>
    </submittedName>
</protein>
<feature type="transmembrane region" description="Helical" evidence="1">
    <location>
        <begin position="145"/>
        <end position="168"/>
    </location>
</feature>